<proteinExistence type="predicted"/>
<dbReference type="InterPro" id="IPR038765">
    <property type="entry name" value="Papain-like_cys_pep_sf"/>
</dbReference>
<accession>A0ABY8FFQ9</accession>
<protein>
    <submittedName>
        <fullName evidence="2">C1 family peptidase</fullName>
    </submittedName>
</protein>
<sequence length="699" mass="78104">MASVKHSFSGTLRGLDVRPDRVDFRDRPYRPPLTFLPPQYPPEDLADQFLPRFLEDGYILNQGSEGACTGFGLAAVINYVFWERYLVETERGRAAEKPHLVSERMLYNNAKLYDEWDGEDYSGSSCRGAMKGWHKHGVCKKDLFPYDDNKFVPPKDGWEIDAIERPLGAYYRVDSRSIADMQAAIVETHAIYASAKVHDGWSLKKCASLQKAVIQRTSDKTTGGHAFALVGYNRYGFIVQNSWGPDWGYKGFGLLPYKDWVDNGFDAWVAVVGAPVEVDQVAVVKPSAPLANLPVSEQTSGSSSETGLETVTRWSEAKTYRHSVVSGNDGRLLRRLPEAADAHDGLTVVFKNVRQLLEDNKARKLVFFAHGGLTGEDRAIRHAQKLGPCFEANGIAPVFFVWKTGLAESLKFIGEDHFRRFATDLSEGPGRAGSEGLFDVLKEKRDRTFELAARQLVGRAVWGQMKQNAASAALGEGAIRQVSKHVRALLNDFPDLELHMVGHSAGSIWLGHFLEDLRQRKLGDKKKPPVRTVTLWAPACTIAFAGRYYGHTTEKHVIADGGLHVDLLNDELERADFVGKEQLYGKSILYLVSRALEDDHKTPLLGLEWALKDRFKEAFEKDIFAGVTRKSAEDWVAQLKRINASFSVLEDRETTNGLAEIPVRHGSFDNDIAINTEMLRRILGAEPKVIIKDLATHSF</sequence>
<evidence type="ECO:0000313" key="2">
    <source>
        <dbReference type="EMBL" id="WFE92090.1"/>
    </source>
</evidence>
<dbReference type="SUPFAM" id="SSF54001">
    <property type="entry name" value="Cysteine proteinases"/>
    <property type="match status" value="1"/>
</dbReference>
<feature type="domain" description="Peptidase C1A papain C-terminal" evidence="1">
    <location>
        <begin position="120"/>
        <end position="253"/>
    </location>
</feature>
<dbReference type="Pfam" id="PF00112">
    <property type="entry name" value="Peptidase_C1"/>
    <property type="match status" value="1"/>
</dbReference>
<organism evidence="2 3">
    <name type="scientific">Roseibium porphyridii</name>
    <dbReference type="NCBI Taxonomy" id="2866279"/>
    <lineage>
        <taxon>Bacteria</taxon>
        <taxon>Pseudomonadati</taxon>
        <taxon>Pseudomonadota</taxon>
        <taxon>Alphaproteobacteria</taxon>
        <taxon>Hyphomicrobiales</taxon>
        <taxon>Stappiaceae</taxon>
        <taxon>Roseibium</taxon>
    </lineage>
</organism>
<dbReference type="RefSeq" id="WP_152501176.1">
    <property type="nucleotide sequence ID" value="NZ_CP120863.1"/>
</dbReference>
<reference evidence="2 3" key="1">
    <citation type="submission" date="2023-03" db="EMBL/GenBank/DDBJ databases">
        <title>Roseibium porphyridii sp. nov. and Roseibium rhodosorbium sp. nov. isolated from marine algae, Porphyridium cruentum and Rhodosorus marinus, respectively.</title>
        <authorList>
            <person name="Lee M.W."/>
            <person name="Choi B.J."/>
            <person name="Lee J.K."/>
            <person name="Choi D.G."/>
            <person name="Baek J.H."/>
            <person name="Bayburt H."/>
            <person name="Kim J.M."/>
            <person name="Han D.M."/>
            <person name="Kim K.H."/>
            <person name="Jeon C.O."/>
        </authorList>
    </citation>
    <scope>NUCLEOTIDE SEQUENCE [LARGE SCALE GENOMIC DNA]</scope>
    <source>
        <strain evidence="2 3">KMA01</strain>
    </source>
</reference>
<name>A0ABY8FFQ9_9HYPH</name>
<dbReference type="CDD" id="cd02619">
    <property type="entry name" value="Peptidase_C1"/>
    <property type="match status" value="1"/>
</dbReference>
<dbReference type="InterPro" id="IPR029058">
    <property type="entry name" value="AB_hydrolase_fold"/>
</dbReference>
<evidence type="ECO:0000313" key="3">
    <source>
        <dbReference type="Proteomes" id="UP001209803"/>
    </source>
</evidence>
<dbReference type="SUPFAM" id="SSF53474">
    <property type="entry name" value="alpha/beta-Hydrolases"/>
    <property type="match status" value="2"/>
</dbReference>
<dbReference type="EMBL" id="CP120863">
    <property type="protein sequence ID" value="WFE92090.1"/>
    <property type="molecule type" value="Genomic_DNA"/>
</dbReference>
<dbReference type="Proteomes" id="UP001209803">
    <property type="component" value="Chromosome"/>
</dbReference>
<evidence type="ECO:0000259" key="1">
    <source>
        <dbReference type="Pfam" id="PF00112"/>
    </source>
</evidence>
<dbReference type="InterPro" id="IPR000668">
    <property type="entry name" value="Peptidase_C1A_C"/>
</dbReference>
<keyword evidence="3" id="KW-1185">Reference proteome</keyword>
<gene>
    <name evidence="2" type="ORF">K1718_12210</name>
</gene>
<dbReference type="Gene3D" id="3.90.70.10">
    <property type="entry name" value="Cysteine proteinases"/>
    <property type="match status" value="1"/>
</dbReference>